<keyword evidence="1" id="KW-0812">Transmembrane</keyword>
<dbReference type="Pfam" id="PF08239">
    <property type="entry name" value="SH3_3"/>
    <property type="match status" value="1"/>
</dbReference>
<feature type="transmembrane region" description="Helical" evidence="1">
    <location>
        <begin position="212"/>
        <end position="233"/>
    </location>
</feature>
<evidence type="ECO:0000259" key="2">
    <source>
        <dbReference type="PROSITE" id="PS51781"/>
    </source>
</evidence>
<dbReference type="EMBL" id="MIQH01000486">
    <property type="protein sequence ID" value="OIR24870.1"/>
    <property type="molecule type" value="Genomic_DNA"/>
</dbReference>
<dbReference type="Gene3D" id="2.30.30.40">
    <property type="entry name" value="SH3 Domains"/>
    <property type="match status" value="1"/>
</dbReference>
<keyword evidence="1" id="KW-1133">Transmembrane helix</keyword>
<comment type="caution">
    <text evidence="3">The sequence shown here is derived from an EMBL/GenBank/DDBJ whole genome shotgun (WGS) entry which is preliminary data.</text>
</comment>
<reference evidence="4" key="1">
    <citation type="submission" date="2016-09" db="EMBL/GenBank/DDBJ databases">
        <title>Genome Sequence of Bathymodiolus thermophilus sulfur-oxidizing gill endosymbiont.</title>
        <authorList>
            <person name="Ponnudurai R."/>
            <person name="Kleiner M."/>
            <person name="Sayavedra L."/>
            <person name="Thuermer A."/>
            <person name="Felbeck H."/>
            <person name="Schlueter R."/>
            <person name="Schweder T."/>
            <person name="Markert S."/>
        </authorList>
    </citation>
    <scope>NUCLEOTIDE SEQUENCE [LARGE SCALE GENOMIC DNA]</scope>
    <source>
        <strain evidence="4">BAT/CrabSpa'14</strain>
    </source>
</reference>
<keyword evidence="1" id="KW-0472">Membrane</keyword>
<dbReference type="RefSeq" id="WP_071564061.1">
    <property type="nucleotide sequence ID" value="NZ_MIQH01000486.1"/>
</dbReference>
<dbReference type="Proteomes" id="UP000182798">
    <property type="component" value="Unassembled WGS sequence"/>
</dbReference>
<evidence type="ECO:0000313" key="4">
    <source>
        <dbReference type="Proteomes" id="UP000182798"/>
    </source>
</evidence>
<sequence>MNKLKDIRTSIILMPDPLKEHRKMMTSFSGPMEDFRASLAIISDPFKGHQKMTDFFPNPIGDFRSSLAIMLDPFKEHKKMTDFFSNPIGDFRSSLAIMSDPFKEHQKMTTSFLGPMEDFRASLAMPSNLFSVIQNSASLKYIRDIAIETQPDITTDDTISLSTKRITATELQELSNTIFRDASLARLGSLEESINNLVNEMRSQKDPLIQKILIYFIYPLIVITIASFTNPLIEYHVKSHPNPDKRVLVKKLKLGVNSVIDNRNALSAMRYVSTDILNVRAFDSIKSKTIGHLYFSSVVLVIEKKKNWILIEWNDSETSAQVTGWVFSKYLAKFQ</sequence>
<evidence type="ECO:0000256" key="1">
    <source>
        <dbReference type="SAM" id="Phobius"/>
    </source>
</evidence>
<proteinExistence type="predicted"/>
<dbReference type="AlphaFoldDB" id="A0A1J5U7Q3"/>
<dbReference type="OrthoDB" id="7058935at2"/>
<dbReference type="InterPro" id="IPR003646">
    <property type="entry name" value="SH3-like_bac-type"/>
</dbReference>
<name>A0A1J5U7Q3_9GAMM</name>
<protein>
    <recommendedName>
        <fullName evidence="2">SH3b domain-containing protein</fullName>
    </recommendedName>
</protein>
<evidence type="ECO:0000313" key="3">
    <source>
        <dbReference type="EMBL" id="OIR24870.1"/>
    </source>
</evidence>
<accession>A0A1J5U7Q3</accession>
<organism evidence="3 4">
    <name type="scientific">Bathymodiolus thermophilus thioautotrophic gill symbiont</name>
    <dbReference type="NCBI Taxonomy" id="2360"/>
    <lineage>
        <taxon>Bacteria</taxon>
        <taxon>Pseudomonadati</taxon>
        <taxon>Pseudomonadota</taxon>
        <taxon>Gammaproteobacteria</taxon>
        <taxon>sulfur-oxidizing symbionts</taxon>
    </lineage>
</organism>
<feature type="domain" description="SH3b" evidence="2">
    <location>
        <begin position="267"/>
        <end position="335"/>
    </location>
</feature>
<gene>
    <name evidence="3" type="ORF">BGC33_11935</name>
</gene>
<dbReference type="PROSITE" id="PS51781">
    <property type="entry name" value="SH3B"/>
    <property type="match status" value="1"/>
</dbReference>